<dbReference type="Pfam" id="PF14129">
    <property type="entry name" value="DUF4296"/>
    <property type="match status" value="1"/>
</dbReference>
<dbReference type="AlphaFoldDB" id="A0A6G9AY39"/>
<organism evidence="2 3">
    <name type="scientific">Spirosoma aureum</name>
    <dbReference type="NCBI Taxonomy" id="2692134"/>
    <lineage>
        <taxon>Bacteria</taxon>
        <taxon>Pseudomonadati</taxon>
        <taxon>Bacteroidota</taxon>
        <taxon>Cytophagia</taxon>
        <taxon>Cytophagales</taxon>
        <taxon>Cytophagaceae</taxon>
        <taxon>Spirosoma</taxon>
    </lineage>
</organism>
<dbReference type="RefSeq" id="WP_167218178.1">
    <property type="nucleotide sequence ID" value="NZ_CP050063.1"/>
</dbReference>
<reference evidence="2 3" key="1">
    <citation type="submission" date="2020-03" db="EMBL/GenBank/DDBJ databases">
        <authorList>
            <person name="Kim M.K."/>
        </authorList>
    </citation>
    <scope>NUCLEOTIDE SEQUENCE [LARGE SCALE GENOMIC DNA]</scope>
    <source>
        <strain evidence="2 3">BT328</strain>
    </source>
</reference>
<accession>A0A6G9AY39</accession>
<feature type="domain" description="DUF4296" evidence="1">
    <location>
        <begin position="33"/>
        <end position="118"/>
    </location>
</feature>
<gene>
    <name evidence="2" type="ORF">G8759_34430</name>
</gene>
<keyword evidence="3" id="KW-1185">Reference proteome</keyword>
<dbReference type="Proteomes" id="UP000501802">
    <property type="component" value="Chromosome"/>
</dbReference>
<sequence length="127" mass="14724">MRWHLMKQTIWMALAMLGIGLLPSCQSAEDKRPENLIPEDRMADILTEVHMAESRVSRLGLRSIDSSNLAYKHLENQIFRKFKVDTAAYTKSYTYYSSHPSEMEAIYKQVVDNLKKKTEVSKKPTRS</sequence>
<evidence type="ECO:0000313" key="3">
    <source>
        <dbReference type="Proteomes" id="UP000501802"/>
    </source>
</evidence>
<evidence type="ECO:0000259" key="1">
    <source>
        <dbReference type="Pfam" id="PF14129"/>
    </source>
</evidence>
<dbReference type="EMBL" id="CP050063">
    <property type="protein sequence ID" value="QIP17377.1"/>
    <property type="molecule type" value="Genomic_DNA"/>
</dbReference>
<name>A0A6G9AY39_9BACT</name>
<dbReference type="KEGG" id="spib:G8759_34430"/>
<proteinExistence type="predicted"/>
<dbReference type="InterPro" id="IPR025381">
    <property type="entry name" value="DUF4296"/>
</dbReference>
<evidence type="ECO:0000313" key="2">
    <source>
        <dbReference type="EMBL" id="QIP17377.1"/>
    </source>
</evidence>
<protein>
    <submittedName>
        <fullName evidence="2">DUF4296 domain-containing protein</fullName>
    </submittedName>
</protein>